<protein>
    <submittedName>
        <fullName evidence="2">(northern house mosquito) hypothetical protein</fullName>
    </submittedName>
</protein>
<reference evidence="2" key="1">
    <citation type="submission" date="2021-05" db="EMBL/GenBank/DDBJ databases">
        <authorList>
            <person name="Alioto T."/>
            <person name="Alioto T."/>
            <person name="Gomez Garrido J."/>
        </authorList>
    </citation>
    <scope>NUCLEOTIDE SEQUENCE</scope>
</reference>
<sequence length="106" mass="11972">MSAKASPGSALSNEPGIGQIEGGPFSAKCTFSRKFYPPKQPKVVPHRKSGPLSRFPGRFPAFSPPRNVPRHVEFSRNMRSQFSSLRKRYFWGIFCGFSSPERLHRC</sequence>
<evidence type="ECO:0000313" key="2">
    <source>
        <dbReference type="EMBL" id="CAG6492166.1"/>
    </source>
</evidence>
<proteinExistence type="predicted"/>
<organism evidence="2">
    <name type="scientific">Culex pipiens</name>
    <name type="common">House mosquito</name>
    <dbReference type="NCBI Taxonomy" id="7175"/>
    <lineage>
        <taxon>Eukaryota</taxon>
        <taxon>Metazoa</taxon>
        <taxon>Ecdysozoa</taxon>
        <taxon>Arthropoda</taxon>
        <taxon>Hexapoda</taxon>
        <taxon>Insecta</taxon>
        <taxon>Pterygota</taxon>
        <taxon>Neoptera</taxon>
        <taxon>Endopterygota</taxon>
        <taxon>Diptera</taxon>
        <taxon>Nematocera</taxon>
        <taxon>Culicoidea</taxon>
        <taxon>Culicidae</taxon>
        <taxon>Culicinae</taxon>
        <taxon>Culicini</taxon>
        <taxon>Culex</taxon>
        <taxon>Culex</taxon>
    </lineage>
</organism>
<name>A0A8D8CEW4_CULPI</name>
<dbReference type="AlphaFoldDB" id="A0A8D8CEW4"/>
<evidence type="ECO:0000256" key="1">
    <source>
        <dbReference type="SAM" id="MobiDB-lite"/>
    </source>
</evidence>
<accession>A0A8D8CEW4</accession>
<feature type="region of interest" description="Disordered" evidence="1">
    <location>
        <begin position="38"/>
        <end position="61"/>
    </location>
</feature>
<dbReference type="EMBL" id="HBUE01120329">
    <property type="protein sequence ID" value="CAG6492166.1"/>
    <property type="molecule type" value="Transcribed_RNA"/>
</dbReference>